<dbReference type="EMBL" id="GGEC01091424">
    <property type="protein sequence ID" value="MBX71908.1"/>
    <property type="molecule type" value="Transcribed_RNA"/>
</dbReference>
<protein>
    <submittedName>
        <fullName evidence="1">Uncharacterized protein</fullName>
    </submittedName>
</protein>
<proteinExistence type="predicted"/>
<dbReference type="AlphaFoldDB" id="A0A2P2QY49"/>
<evidence type="ECO:0000313" key="1">
    <source>
        <dbReference type="EMBL" id="MBX71908.1"/>
    </source>
</evidence>
<name>A0A2P2QY49_RHIMU</name>
<reference evidence="1" key="1">
    <citation type="submission" date="2018-02" db="EMBL/GenBank/DDBJ databases">
        <title>Rhizophora mucronata_Transcriptome.</title>
        <authorList>
            <person name="Meera S.P."/>
            <person name="Sreeshan A."/>
            <person name="Augustine A."/>
        </authorList>
    </citation>
    <scope>NUCLEOTIDE SEQUENCE</scope>
    <source>
        <tissue evidence="1">Leaf</tissue>
    </source>
</reference>
<organism evidence="1">
    <name type="scientific">Rhizophora mucronata</name>
    <name type="common">Asiatic mangrove</name>
    <dbReference type="NCBI Taxonomy" id="61149"/>
    <lineage>
        <taxon>Eukaryota</taxon>
        <taxon>Viridiplantae</taxon>
        <taxon>Streptophyta</taxon>
        <taxon>Embryophyta</taxon>
        <taxon>Tracheophyta</taxon>
        <taxon>Spermatophyta</taxon>
        <taxon>Magnoliopsida</taxon>
        <taxon>eudicotyledons</taxon>
        <taxon>Gunneridae</taxon>
        <taxon>Pentapetalae</taxon>
        <taxon>rosids</taxon>
        <taxon>fabids</taxon>
        <taxon>Malpighiales</taxon>
        <taxon>Rhizophoraceae</taxon>
        <taxon>Rhizophora</taxon>
    </lineage>
</organism>
<accession>A0A2P2QY49</accession>
<sequence length="40" mass="4601">MAVLLIASRPNQPWIGVQEKELRWVLQGDYCTCTNNVTPR</sequence>